<protein>
    <submittedName>
        <fullName evidence="1">Uncharacterized protein</fullName>
    </submittedName>
</protein>
<gene>
    <name evidence="1" type="ORF">BRYFOR_09043</name>
</gene>
<evidence type="ECO:0000313" key="2">
    <source>
        <dbReference type="Proteomes" id="UP000005561"/>
    </source>
</evidence>
<evidence type="ECO:0000313" key="1">
    <source>
        <dbReference type="EMBL" id="EET58937.1"/>
    </source>
</evidence>
<reference evidence="1" key="1">
    <citation type="submission" date="2009-07" db="EMBL/GenBank/DDBJ databases">
        <authorList>
            <person name="Weinstock G."/>
            <person name="Sodergren E."/>
            <person name="Clifton S."/>
            <person name="Fulton L."/>
            <person name="Fulton B."/>
            <person name="Courtney L."/>
            <person name="Fronick C."/>
            <person name="Harrison M."/>
            <person name="Strong C."/>
            <person name="Farmer C."/>
            <person name="Delahaunty K."/>
            <person name="Markovic C."/>
            <person name="Hall O."/>
            <person name="Minx P."/>
            <person name="Tomlinson C."/>
            <person name="Mitreva M."/>
            <person name="Nelson J."/>
            <person name="Hou S."/>
            <person name="Wollam A."/>
            <person name="Pepin K.H."/>
            <person name="Johnson M."/>
            <person name="Bhonagiri V."/>
            <person name="Nash W.E."/>
            <person name="Warren W."/>
            <person name="Chinwalla A."/>
            <person name="Mardis E.R."/>
            <person name="Wilson R.K."/>
        </authorList>
    </citation>
    <scope>NUCLEOTIDE SEQUENCE [LARGE SCALE GENOMIC DNA]</scope>
    <source>
        <strain evidence="1">DSM 14469</strain>
    </source>
</reference>
<name>C6LK56_9FIRM</name>
<dbReference type="EMBL" id="ACCL02000023">
    <property type="protein sequence ID" value="EET58937.1"/>
    <property type="molecule type" value="Genomic_DNA"/>
</dbReference>
<organism evidence="1 2">
    <name type="scientific">Marvinbryantia formatexigens DSM 14469</name>
    <dbReference type="NCBI Taxonomy" id="478749"/>
    <lineage>
        <taxon>Bacteria</taxon>
        <taxon>Bacillati</taxon>
        <taxon>Bacillota</taxon>
        <taxon>Clostridia</taxon>
        <taxon>Lachnospirales</taxon>
        <taxon>Lachnospiraceae</taxon>
        <taxon>Marvinbryantia</taxon>
    </lineage>
</organism>
<dbReference type="AlphaFoldDB" id="C6LK56"/>
<accession>C6LK56</accession>
<dbReference type="Proteomes" id="UP000005561">
    <property type="component" value="Unassembled WGS sequence"/>
</dbReference>
<comment type="caution">
    <text evidence="1">The sequence shown here is derived from an EMBL/GenBank/DDBJ whole genome shotgun (WGS) entry which is preliminary data.</text>
</comment>
<sequence length="40" mass="4956">MRQCSNEKRDFNQYLTYIHNQVRELQSQVIISNRLDVTWK</sequence>
<proteinExistence type="predicted"/>
<keyword evidence="2" id="KW-1185">Reference proteome</keyword>